<accession>A0A0E9TDI8</accession>
<organism evidence="2">
    <name type="scientific">Anguilla anguilla</name>
    <name type="common">European freshwater eel</name>
    <name type="synonym">Muraena anguilla</name>
    <dbReference type="NCBI Taxonomy" id="7936"/>
    <lineage>
        <taxon>Eukaryota</taxon>
        <taxon>Metazoa</taxon>
        <taxon>Chordata</taxon>
        <taxon>Craniata</taxon>
        <taxon>Vertebrata</taxon>
        <taxon>Euteleostomi</taxon>
        <taxon>Actinopterygii</taxon>
        <taxon>Neopterygii</taxon>
        <taxon>Teleostei</taxon>
        <taxon>Anguilliformes</taxon>
        <taxon>Anguillidae</taxon>
        <taxon>Anguilla</taxon>
    </lineage>
</organism>
<protein>
    <submittedName>
        <fullName evidence="2">Uncharacterized protein</fullName>
    </submittedName>
</protein>
<feature type="region of interest" description="Disordered" evidence="1">
    <location>
        <begin position="24"/>
        <end position="43"/>
    </location>
</feature>
<reference evidence="2" key="2">
    <citation type="journal article" date="2015" name="Fish Shellfish Immunol.">
        <title>Early steps in the European eel (Anguilla anguilla)-Vibrio vulnificus interaction in the gills: Role of the RtxA13 toxin.</title>
        <authorList>
            <person name="Callol A."/>
            <person name="Pajuelo D."/>
            <person name="Ebbesson L."/>
            <person name="Teles M."/>
            <person name="MacKenzie S."/>
            <person name="Amaro C."/>
        </authorList>
    </citation>
    <scope>NUCLEOTIDE SEQUENCE</scope>
</reference>
<dbReference type="AlphaFoldDB" id="A0A0E9TDI8"/>
<feature type="compositionally biased region" description="Polar residues" evidence="1">
    <location>
        <begin position="32"/>
        <end position="43"/>
    </location>
</feature>
<name>A0A0E9TDI8_ANGAN</name>
<sequence length="87" mass="9487">MLFKKKEKRQMGCDGCCPLPSSMSAMLKDSAPPSQAKTRTQTTGISPSVAVAVLLTSKQWPHIEGVGFTHTLHTEETLIPHSSLTHR</sequence>
<proteinExistence type="predicted"/>
<evidence type="ECO:0000313" key="2">
    <source>
        <dbReference type="EMBL" id="JAH50965.1"/>
    </source>
</evidence>
<reference evidence="2" key="1">
    <citation type="submission" date="2014-11" db="EMBL/GenBank/DDBJ databases">
        <authorList>
            <person name="Amaro Gonzalez C."/>
        </authorList>
    </citation>
    <scope>NUCLEOTIDE SEQUENCE</scope>
</reference>
<evidence type="ECO:0000256" key="1">
    <source>
        <dbReference type="SAM" id="MobiDB-lite"/>
    </source>
</evidence>
<dbReference type="EMBL" id="GBXM01057612">
    <property type="protein sequence ID" value="JAH50965.1"/>
    <property type="molecule type" value="Transcribed_RNA"/>
</dbReference>